<feature type="binding site" evidence="8">
    <location>
        <position position="321"/>
    </location>
    <ligand>
        <name>L-serine</name>
        <dbReference type="ChEBI" id="CHEBI:33384"/>
    </ligand>
</feature>
<dbReference type="AlphaFoldDB" id="A0A2M8LE99"/>
<feature type="binding site" evidence="9">
    <location>
        <begin position="314"/>
        <end position="317"/>
    </location>
    <ligand>
        <name>ATP</name>
        <dbReference type="ChEBI" id="CHEBI:30616"/>
    </ligand>
</feature>
<comment type="caution">
    <text evidence="12">The sequence shown here is derived from an EMBL/GenBank/DDBJ whole genome shotgun (WGS) entry which is preliminary data.</text>
</comment>
<dbReference type="PANTHER" id="PTHR11778">
    <property type="entry name" value="SERYL-TRNA SYNTHETASE"/>
    <property type="match status" value="1"/>
</dbReference>
<keyword evidence="10" id="KW-0175">Coiled coil</keyword>
<feature type="coiled-coil region" evidence="10">
    <location>
        <begin position="77"/>
        <end position="117"/>
    </location>
</feature>
<keyword evidence="2 12" id="KW-0436">Ligase</keyword>
<dbReference type="GO" id="GO:0006434">
    <property type="term" value="P:seryl-tRNA aminoacylation"/>
    <property type="evidence" value="ECO:0007669"/>
    <property type="project" value="UniProtKB-UniRule"/>
</dbReference>
<dbReference type="Gene3D" id="3.30.930.10">
    <property type="entry name" value="Bira Bifunctional Protein, Domain 2"/>
    <property type="match status" value="1"/>
</dbReference>
<evidence type="ECO:0000256" key="4">
    <source>
        <dbReference type="ARBA" id="ARBA00022840"/>
    </source>
</evidence>
<dbReference type="InterPro" id="IPR042103">
    <property type="entry name" value="SerRS_1_N_sf"/>
</dbReference>
<evidence type="ECO:0000256" key="5">
    <source>
        <dbReference type="ARBA" id="ARBA00022917"/>
    </source>
</evidence>
<dbReference type="GO" id="GO:0004828">
    <property type="term" value="F:serine-tRNA ligase activity"/>
    <property type="evidence" value="ECO:0007669"/>
    <property type="project" value="UniProtKB-UniRule"/>
</dbReference>
<feature type="site" description="Important for serine binding" evidence="8">
    <location>
        <position position="419"/>
    </location>
</feature>
<sequence>MSTALLFCELPAQKKSASCLSHFRRYTNSTMLDIELIRNQPDLVKASLKRRGGNTAIVDKMVTLDNEWREKVEAVEALRAKQKALSAERKIDEAKANKEIIKQLEEALTKLETERQKVWLSLPNLLADDVPDGKDEDENKIIRSWGEKPTFSFEPKDHMKIGEALGIIDMEKAAEVSGARFYYLKGDGALLELALLQYAMSRLTNSEWIKKVADAVGDGVSTKPFVPVVPPVMIRPDVYQKMARLNPGVDEDERYYIPSDDQYLIGSAEHTLGPLHMNETIDSADFPLRYVAFSTCFRREAGSYGKDTRGMIRVHQFDKIEMEVFSDAATSIQEQNFLVTVQETMLQELNIAYEVMAVCTGDMGDPDARQIDINSWIPSQGTYRETHTSDLMTDYQTRRLNTKIRQDKTIFYAHTNDATAIAMSRIIVAILENYQQKDGTVKVPEVLRPHFGKEIIG</sequence>
<feature type="binding site" evidence="9">
    <location>
        <begin position="298"/>
        <end position="300"/>
    </location>
    <ligand>
        <name>ATP</name>
        <dbReference type="ChEBI" id="CHEBI:30616"/>
    </ligand>
</feature>
<keyword evidence="4 9" id="KW-0067">ATP-binding</keyword>
<dbReference type="SUPFAM" id="SSF46589">
    <property type="entry name" value="tRNA-binding arm"/>
    <property type="match status" value="1"/>
</dbReference>
<dbReference type="Proteomes" id="UP000231152">
    <property type="component" value="Unassembled WGS sequence"/>
</dbReference>
<dbReference type="Gene3D" id="1.10.287.40">
    <property type="entry name" value="Serine-tRNA synthetase, tRNA binding domain"/>
    <property type="match status" value="1"/>
</dbReference>
<dbReference type="InterPro" id="IPR006195">
    <property type="entry name" value="aa-tRNA-synth_II"/>
</dbReference>
<dbReference type="InterPro" id="IPR002314">
    <property type="entry name" value="aa-tRNA-synt_IIb"/>
</dbReference>
<dbReference type="PIRSF" id="PIRSF001529">
    <property type="entry name" value="Ser-tRNA-synth_IIa"/>
    <property type="match status" value="1"/>
</dbReference>
<evidence type="ECO:0000259" key="11">
    <source>
        <dbReference type="PROSITE" id="PS50862"/>
    </source>
</evidence>
<accession>A0A2M8LE99</accession>
<dbReference type="InterPro" id="IPR002317">
    <property type="entry name" value="Ser-tRNA-ligase_type_1"/>
</dbReference>
<keyword evidence="6" id="KW-0030">Aminoacyl-tRNA synthetase</keyword>
<keyword evidence="5" id="KW-0648">Protein biosynthesis</keyword>
<evidence type="ECO:0000256" key="1">
    <source>
        <dbReference type="ARBA" id="ARBA00012840"/>
    </source>
</evidence>
<reference evidence="12 13" key="1">
    <citation type="submission" date="2017-09" db="EMBL/GenBank/DDBJ databases">
        <title>Depth-based differentiation of microbial function through sediment-hosted aquifers and enrichment of novel symbionts in the deep terrestrial subsurface.</title>
        <authorList>
            <person name="Probst A.J."/>
            <person name="Ladd B."/>
            <person name="Jarett J.K."/>
            <person name="Geller-Mcgrath D.E."/>
            <person name="Sieber C.M."/>
            <person name="Emerson J.B."/>
            <person name="Anantharaman K."/>
            <person name="Thomas B.C."/>
            <person name="Malmstrom R."/>
            <person name="Stieglmeier M."/>
            <person name="Klingl A."/>
            <person name="Woyke T."/>
            <person name="Ryan C.M."/>
            <person name="Banfield J.F."/>
        </authorList>
    </citation>
    <scope>NUCLEOTIDE SEQUENCE [LARGE SCALE GENOMIC DNA]</scope>
    <source>
        <strain evidence="12">CG10_big_fil_rev_8_21_14_0_10_48_11</strain>
    </source>
</reference>
<evidence type="ECO:0000256" key="6">
    <source>
        <dbReference type="ARBA" id="ARBA00023146"/>
    </source>
</evidence>
<dbReference type="InterPro" id="IPR015866">
    <property type="entry name" value="Ser-tRNA-synth_1_N"/>
</dbReference>
<dbReference type="NCBIfam" id="TIGR00414">
    <property type="entry name" value="serS"/>
    <property type="match status" value="1"/>
</dbReference>
<dbReference type="GO" id="GO:0005737">
    <property type="term" value="C:cytoplasm"/>
    <property type="evidence" value="ECO:0007669"/>
    <property type="project" value="UniProtKB-UniRule"/>
</dbReference>
<feature type="binding site" evidence="8">
    <location>
        <position position="298"/>
    </location>
    <ligand>
        <name>L-serine</name>
        <dbReference type="ChEBI" id="CHEBI:33384"/>
    </ligand>
</feature>
<dbReference type="Pfam" id="PF00587">
    <property type="entry name" value="tRNA-synt_2b"/>
    <property type="match status" value="1"/>
</dbReference>
<keyword evidence="3" id="KW-0547">Nucleotide-binding</keyword>
<protein>
    <recommendedName>
        <fullName evidence="1 7">Serine--tRNA ligase</fullName>
        <ecNumber evidence="1 7">6.1.1.11</ecNumber>
    </recommendedName>
</protein>
<dbReference type="PRINTS" id="PR00981">
    <property type="entry name" value="TRNASYNTHSER"/>
</dbReference>
<proteinExistence type="predicted"/>
<dbReference type="Pfam" id="PF02403">
    <property type="entry name" value="Seryl_tRNA_N"/>
    <property type="match status" value="1"/>
</dbReference>
<evidence type="ECO:0000256" key="3">
    <source>
        <dbReference type="ARBA" id="ARBA00022741"/>
    </source>
</evidence>
<dbReference type="EMBL" id="PFET01000009">
    <property type="protein sequence ID" value="PJE75782.1"/>
    <property type="molecule type" value="Genomic_DNA"/>
</dbReference>
<name>A0A2M8LE99_9BACT</name>
<evidence type="ECO:0000256" key="8">
    <source>
        <dbReference type="PIRSR" id="PIRSR001529-1"/>
    </source>
</evidence>
<dbReference type="PROSITE" id="PS50862">
    <property type="entry name" value="AA_TRNA_LIGASE_II"/>
    <property type="match status" value="1"/>
</dbReference>
<evidence type="ECO:0000256" key="7">
    <source>
        <dbReference type="NCBIfam" id="TIGR00414"/>
    </source>
</evidence>
<dbReference type="SUPFAM" id="SSF55681">
    <property type="entry name" value="Class II aaRS and biotin synthetases"/>
    <property type="match status" value="1"/>
</dbReference>
<gene>
    <name evidence="12" type="ORF">COV04_02460</name>
</gene>
<evidence type="ECO:0000256" key="10">
    <source>
        <dbReference type="SAM" id="Coils"/>
    </source>
</evidence>
<dbReference type="EC" id="6.1.1.11" evidence="1 7"/>
<evidence type="ECO:0000313" key="13">
    <source>
        <dbReference type="Proteomes" id="UP000231152"/>
    </source>
</evidence>
<dbReference type="InterPro" id="IPR010978">
    <property type="entry name" value="tRNA-bd_arm"/>
</dbReference>
<evidence type="ECO:0000313" key="12">
    <source>
        <dbReference type="EMBL" id="PJE75782.1"/>
    </source>
</evidence>
<dbReference type="GO" id="GO:0005524">
    <property type="term" value="F:ATP binding"/>
    <property type="evidence" value="ECO:0007669"/>
    <property type="project" value="UniProtKB-KW"/>
</dbReference>
<dbReference type="InterPro" id="IPR045864">
    <property type="entry name" value="aa-tRNA-synth_II/BPL/LPL"/>
</dbReference>
<organism evidence="12 13">
    <name type="scientific">Candidatus Uhrbacteria bacterium CG10_big_fil_rev_8_21_14_0_10_48_11</name>
    <dbReference type="NCBI Taxonomy" id="1975037"/>
    <lineage>
        <taxon>Bacteria</taxon>
        <taxon>Candidatus Uhriibacteriota</taxon>
    </lineage>
</organism>
<evidence type="ECO:0000256" key="9">
    <source>
        <dbReference type="PIRSR" id="PIRSR001529-2"/>
    </source>
</evidence>
<feature type="domain" description="Aminoacyl-transfer RNA synthetases class-II family profile" evidence="11">
    <location>
        <begin position="157"/>
        <end position="444"/>
    </location>
</feature>
<evidence type="ECO:0000256" key="2">
    <source>
        <dbReference type="ARBA" id="ARBA00022598"/>
    </source>
</evidence>